<dbReference type="GO" id="GO:0016853">
    <property type="term" value="F:isomerase activity"/>
    <property type="evidence" value="ECO:0007669"/>
    <property type="project" value="UniProtKB-KW"/>
</dbReference>
<reference evidence="4 5" key="1">
    <citation type="submission" date="2024-07" db="EMBL/GenBank/DDBJ databases">
        <authorList>
            <person name="Akdeniz Z."/>
        </authorList>
    </citation>
    <scope>NUCLEOTIDE SEQUENCE [LARGE SCALE GENOMIC DNA]</scope>
</reference>
<dbReference type="PANTHER" id="PTHR45672:SF11">
    <property type="entry name" value="PROTEIN DISULFIDE-ISOMERASE C17H9.14C"/>
    <property type="match status" value="1"/>
</dbReference>
<dbReference type="Gene3D" id="3.40.30.10">
    <property type="entry name" value="Glutaredoxin"/>
    <property type="match status" value="1"/>
</dbReference>
<name>A0ABP1HAA6_9EUKA</name>
<protein>
    <submittedName>
        <fullName evidence="4">Protein_disulfide isomerase</fullName>
    </submittedName>
</protein>
<comment type="caution">
    <text evidence="4">The sequence shown here is derived from an EMBL/GenBank/DDBJ whole genome shotgun (WGS) entry which is preliminary data.</text>
</comment>
<accession>A0ABP1HAA6</accession>
<comment type="similarity">
    <text evidence="1">Belongs to the protein disulfide isomerase family.</text>
</comment>
<dbReference type="InterPro" id="IPR036249">
    <property type="entry name" value="Thioredoxin-like_sf"/>
</dbReference>
<organism evidence="4 5">
    <name type="scientific">Hexamita inflata</name>
    <dbReference type="NCBI Taxonomy" id="28002"/>
    <lineage>
        <taxon>Eukaryota</taxon>
        <taxon>Metamonada</taxon>
        <taxon>Diplomonadida</taxon>
        <taxon>Hexamitidae</taxon>
        <taxon>Hexamitinae</taxon>
        <taxon>Hexamita</taxon>
    </lineage>
</organism>
<sequence>MLFVISQQVIKLSNETFGNFSKPTIVKFYAPWCGHCKELAPKYEELATLSEQLNVIVAEVDCTEEADICSHENVEGFPTIKLFDGEKVFDYDGEREVPALSKWITDMQKPILVYESMEDLKKRAEEPRFPTHFILYSDNLANDEKFFDMFKGKIIIGCMQGEHVKNMDPKTIQVTSTCNATDTGQDALISQDVNLMKLDTRSASQGPVSDRLNMVHHDKEISLQTVATQPQPNLIDCENVALQDISTSRQECSQNLEHLQHQTEPVKAPDAQKIVNPSDGSQPIPGDISLDLTGDQTTQSISLLQTRDLPPLHDLQQNQADPAFPAQPDDLSLNDTSKAFLTNFGVEDKKQPIQVSNSSATTPPLDAQPNFPPSIANNCVHPIESKDSVNQHLNQPEEQTKPQKKDDVLLVPGGRTLPLIKRKRVSDYVMVNTYEDRTQSTGCKPVKYRKVCKISQKSQAELALNKQVNEEACSQVFFAASYEQFMASQTPSRCSELENNKTGEKEIIKNLIDTGFLSDDSNENRKIVKSQSLTCCDNATCQKSEVKPQKKKDQTYGVRKGKNSDQSAHIQNILNTISSSSFHVKNMDPKTIQVTSTCNATDTGQDALISQDVNLMKLDTRSASQGPVSDRLNMVHHDKEISLQTVATQPQPNLIDCENVALQDISTSRQECSQNLEHLQHQTEPVKAPDAQKIVNPSDGSQPIPGDISLDLTGDQTTQSISLLQTRDLPPLHDLQQNQADPAFPAQPDDLSLNDTSKAFLTNFGVEDKKQPIQVSNSSATTPPLDAQPNFPPSIANNCVHPIESKDSVNQHLNQPEEQTKPQKKDDVLLVPGGRTLPLIKRKRVSDYVMVNTYEDRTQSTGCKPVKYRKVCKISQKSQAELALNKQVNEEACSQVFFAASYEQFMASQTPSRCSELENNKTGEKEIIKNLIDTGFLSDDSNENRKIVKSQSLTCCDNATCQKSEVKPQKKKDQTYGVRKGKNSDQSAHIQNILNTISSSSFHVKNMDPKTIQVTSTCNATDTGQDALISQDVNLMKLDTRSASQGPVSDRLNMVHHDKEISLQTVATQPQPNLIDCENVALQDISTSRQECSQNLEHLQHQTEPVKAPDAQKIVNPSDGSQPIPEDGNNDVQSTSQSASAYKLKRLAVGNVSKKQTKCDDINTSRTYANSSSAKRNLPMSLLSVQSEQDMDFTHYYLNNSKVLTLNIGTDKSIVDFMLQNALDPKVVDQINNVFGYNPIILNAGLNSCLQIQKLPIQSNIQQSRKIRVCMTTSIEECVPKLLSNGYISDELLSLLIHISISPEYGILYPSFIQSPEIHYDDDNNIGKLCSGKKMCFCPFIFSQHWFLMIICNQESFILDGMNHVLSQDLQQQQEFIDMLTTARSITSCESTQVLPITMKCEIGKHPQLTGFDCGLFIIFVMLKIMKHDIPINEIQNIEFLCDSASAIRQRAFTLISTFSRADDQQDITEIDNKQQFSSDYEVVSTPMVQKVPIKPLKKTKPSTAQVQATTKQHDNSQYPPKANIKAQPAKLESDAFLSIFGNFTDHFCFNVSNANCYISFERMQYNWHQTFLMP</sequence>
<dbReference type="SUPFAM" id="SSF52833">
    <property type="entry name" value="Thioredoxin-like"/>
    <property type="match status" value="1"/>
</dbReference>
<dbReference type="PRINTS" id="PR00421">
    <property type="entry name" value="THIOREDOXIN"/>
</dbReference>
<dbReference type="Pfam" id="PF00085">
    <property type="entry name" value="Thioredoxin"/>
    <property type="match status" value="1"/>
</dbReference>
<evidence type="ECO:0000313" key="5">
    <source>
        <dbReference type="Proteomes" id="UP001642409"/>
    </source>
</evidence>
<keyword evidence="4" id="KW-0413">Isomerase</keyword>
<evidence type="ECO:0000256" key="2">
    <source>
        <dbReference type="SAM" id="MobiDB-lite"/>
    </source>
</evidence>
<dbReference type="EMBL" id="CAXDID020000021">
    <property type="protein sequence ID" value="CAL5987701.1"/>
    <property type="molecule type" value="Genomic_DNA"/>
</dbReference>
<feature type="domain" description="Thioredoxin" evidence="3">
    <location>
        <begin position="3"/>
        <end position="109"/>
    </location>
</feature>
<keyword evidence="5" id="KW-1185">Reference proteome</keyword>
<dbReference type="Proteomes" id="UP001642409">
    <property type="component" value="Unassembled WGS sequence"/>
</dbReference>
<gene>
    <name evidence="4" type="ORF">HINF_LOCUS10024</name>
</gene>
<evidence type="ECO:0000256" key="1">
    <source>
        <dbReference type="ARBA" id="ARBA00006347"/>
    </source>
</evidence>
<dbReference type="PROSITE" id="PS51352">
    <property type="entry name" value="THIOREDOXIN_2"/>
    <property type="match status" value="1"/>
</dbReference>
<dbReference type="PROSITE" id="PS00194">
    <property type="entry name" value="THIOREDOXIN_1"/>
    <property type="match status" value="1"/>
</dbReference>
<feature type="region of interest" description="Disordered" evidence="2">
    <location>
        <begin position="1095"/>
        <end position="1137"/>
    </location>
</feature>
<dbReference type="InterPro" id="IPR051063">
    <property type="entry name" value="PDI"/>
</dbReference>
<proteinExistence type="inferred from homology"/>
<dbReference type="CDD" id="cd02961">
    <property type="entry name" value="PDI_a_family"/>
    <property type="match status" value="1"/>
</dbReference>
<dbReference type="InterPro" id="IPR017937">
    <property type="entry name" value="Thioredoxin_CS"/>
</dbReference>
<dbReference type="InterPro" id="IPR038765">
    <property type="entry name" value="Papain-like_cys_pep_sf"/>
</dbReference>
<dbReference type="Gene3D" id="3.40.395.10">
    <property type="entry name" value="Adenoviral Proteinase, Chain A"/>
    <property type="match status" value="1"/>
</dbReference>
<dbReference type="SUPFAM" id="SSF54001">
    <property type="entry name" value="Cysteine proteinases"/>
    <property type="match status" value="1"/>
</dbReference>
<dbReference type="InterPro" id="IPR013766">
    <property type="entry name" value="Thioredoxin_domain"/>
</dbReference>
<evidence type="ECO:0000259" key="3">
    <source>
        <dbReference type="PROSITE" id="PS51352"/>
    </source>
</evidence>
<dbReference type="PANTHER" id="PTHR45672">
    <property type="entry name" value="PROTEIN DISULFIDE-ISOMERASE C17H9.14C-RELATED"/>
    <property type="match status" value="1"/>
</dbReference>
<evidence type="ECO:0000313" key="4">
    <source>
        <dbReference type="EMBL" id="CAL5987701.1"/>
    </source>
</evidence>